<dbReference type="PANTHER" id="PTHR36113:SF3">
    <property type="entry name" value="SLL5075 PROTEIN"/>
    <property type="match status" value="1"/>
</dbReference>
<accession>A0A6F8YYN9</accession>
<reference evidence="2 3" key="2">
    <citation type="submission" date="2020-03" db="EMBL/GenBank/DDBJ databases">
        <authorList>
            <person name="Ichikawa N."/>
            <person name="Kimura A."/>
            <person name="Kitahashi Y."/>
            <person name="Uohara A."/>
        </authorList>
    </citation>
    <scope>NUCLEOTIDE SEQUENCE [LARGE SCALE GENOMIC DNA]</scope>
    <source>
        <strain evidence="2 3">NBRC 105367</strain>
    </source>
</reference>
<dbReference type="KEGG" id="psuu:Psuf_085050"/>
<reference evidence="2 3" key="1">
    <citation type="submission" date="2020-03" db="EMBL/GenBank/DDBJ databases">
        <title>Whole genome shotgun sequence of Phytohabitans suffuscus NBRC 105367.</title>
        <authorList>
            <person name="Komaki H."/>
            <person name="Tamura T."/>
        </authorList>
    </citation>
    <scope>NUCLEOTIDE SEQUENCE [LARGE SCALE GENOMIC DNA]</scope>
    <source>
        <strain evidence="2 3">NBRC 105367</strain>
    </source>
</reference>
<name>A0A6F8YYN9_9ACTN</name>
<gene>
    <name evidence="2" type="primary">fosA</name>
    <name evidence="2" type="ORF">Psuf_085050</name>
</gene>
<dbReference type="PROSITE" id="PS51819">
    <property type="entry name" value="VOC"/>
    <property type="match status" value="1"/>
</dbReference>
<keyword evidence="3" id="KW-1185">Reference proteome</keyword>
<organism evidence="2 3">
    <name type="scientific">Phytohabitans suffuscus</name>
    <dbReference type="NCBI Taxonomy" id="624315"/>
    <lineage>
        <taxon>Bacteria</taxon>
        <taxon>Bacillati</taxon>
        <taxon>Actinomycetota</taxon>
        <taxon>Actinomycetes</taxon>
        <taxon>Micromonosporales</taxon>
        <taxon>Micromonosporaceae</taxon>
    </lineage>
</organism>
<evidence type="ECO:0000259" key="1">
    <source>
        <dbReference type="PROSITE" id="PS51819"/>
    </source>
</evidence>
<dbReference type="InterPro" id="IPR004360">
    <property type="entry name" value="Glyas_Fos-R_dOase_dom"/>
</dbReference>
<dbReference type="SUPFAM" id="SSF54593">
    <property type="entry name" value="Glyoxalase/Bleomycin resistance protein/Dihydroxybiphenyl dioxygenase"/>
    <property type="match status" value="1"/>
</dbReference>
<dbReference type="GO" id="GO:0016740">
    <property type="term" value="F:transferase activity"/>
    <property type="evidence" value="ECO:0007669"/>
    <property type="project" value="UniProtKB-KW"/>
</dbReference>
<dbReference type="InterPro" id="IPR037523">
    <property type="entry name" value="VOC_core"/>
</dbReference>
<dbReference type="InterPro" id="IPR029068">
    <property type="entry name" value="Glyas_Bleomycin-R_OHBP_Dase"/>
</dbReference>
<feature type="domain" description="VOC" evidence="1">
    <location>
        <begin position="4"/>
        <end position="119"/>
    </location>
</feature>
<dbReference type="EMBL" id="AP022871">
    <property type="protein sequence ID" value="BCB91192.1"/>
    <property type="molecule type" value="Genomic_DNA"/>
</dbReference>
<dbReference type="PANTHER" id="PTHR36113">
    <property type="entry name" value="LYASE, PUTATIVE-RELATED-RELATED"/>
    <property type="match status" value="1"/>
</dbReference>
<dbReference type="InterPro" id="IPR051332">
    <property type="entry name" value="Fosfomycin_Res_Enzymes"/>
</dbReference>
<dbReference type="Gene3D" id="3.10.180.10">
    <property type="entry name" value="2,3-Dihydroxybiphenyl 1,2-Dioxygenase, domain 1"/>
    <property type="match status" value="1"/>
</dbReference>
<protein>
    <submittedName>
        <fullName evidence="2">Glutathione transferase FosA</fullName>
    </submittedName>
</protein>
<dbReference type="CDD" id="cd06587">
    <property type="entry name" value="VOC"/>
    <property type="match status" value="1"/>
</dbReference>
<dbReference type="Proteomes" id="UP000503011">
    <property type="component" value="Chromosome"/>
</dbReference>
<dbReference type="AlphaFoldDB" id="A0A6F8YYN9"/>
<evidence type="ECO:0000313" key="3">
    <source>
        <dbReference type="Proteomes" id="UP000503011"/>
    </source>
</evidence>
<evidence type="ECO:0000313" key="2">
    <source>
        <dbReference type="EMBL" id="BCB91192.1"/>
    </source>
</evidence>
<sequence>MPVRMNHLGLPVRDAGRSVAFYERYFGFDPATAQRYPDGTVIVRDADGFDLALHAVEEVGEPPAFLHFGFWLPAAADVRALLSRLEADGVEVVERYDGPGMTSFKCLDPDGHRVEAYWEPPATAA</sequence>
<proteinExistence type="predicted"/>
<dbReference type="Pfam" id="PF00903">
    <property type="entry name" value="Glyoxalase"/>
    <property type="match status" value="1"/>
</dbReference>
<keyword evidence="2" id="KW-0808">Transferase</keyword>